<feature type="compositionally biased region" description="Basic and acidic residues" evidence="1">
    <location>
        <begin position="59"/>
        <end position="104"/>
    </location>
</feature>
<protein>
    <submittedName>
        <fullName evidence="2">Uncharacterized protein</fullName>
    </submittedName>
</protein>
<comment type="caution">
    <text evidence="2">The sequence shown here is derived from an EMBL/GenBank/DDBJ whole genome shotgun (WGS) entry which is preliminary data.</text>
</comment>
<gene>
    <name evidence="2" type="ORF">AVEN_1901_1</name>
</gene>
<proteinExistence type="predicted"/>
<evidence type="ECO:0000256" key="1">
    <source>
        <dbReference type="SAM" id="MobiDB-lite"/>
    </source>
</evidence>
<feature type="region of interest" description="Disordered" evidence="1">
    <location>
        <begin position="59"/>
        <end position="120"/>
    </location>
</feature>
<organism evidence="2 3">
    <name type="scientific">Araneus ventricosus</name>
    <name type="common">Orbweaver spider</name>
    <name type="synonym">Epeira ventricosa</name>
    <dbReference type="NCBI Taxonomy" id="182803"/>
    <lineage>
        <taxon>Eukaryota</taxon>
        <taxon>Metazoa</taxon>
        <taxon>Ecdysozoa</taxon>
        <taxon>Arthropoda</taxon>
        <taxon>Chelicerata</taxon>
        <taxon>Arachnida</taxon>
        <taxon>Araneae</taxon>
        <taxon>Araneomorphae</taxon>
        <taxon>Entelegynae</taxon>
        <taxon>Araneoidea</taxon>
        <taxon>Araneidae</taxon>
        <taxon>Araneus</taxon>
    </lineage>
</organism>
<evidence type="ECO:0000313" key="3">
    <source>
        <dbReference type="Proteomes" id="UP000499080"/>
    </source>
</evidence>
<dbReference type="AlphaFoldDB" id="A0A4Y2J546"/>
<name>A0A4Y2J546_ARAVE</name>
<reference evidence="2 3" key="1">
    <citation type="journal article" date="2019" name="Sci. Rep.">
        <title>Orb-weaving spider Araneus ventricosus genome elucidates the spidroin gene catalogue.</title>
        <authorList>
            <person name="Kono N."/>
            <person name="Nakamura H."/>
            <person name="Ohtoshi R."/>
            <person name="Moran D.A.P."/>
            <person name="Shinohara A."/>
            <person name="Yoshida Y."/>
            <person name="Fujiwara M."/>
            <person name="Mori M."/>
            <person name="Tomita M."/>
            <person name="Arakawa K."/>
        </authorList>
    </citation>
    <scope>NUCLEOTIDE SEQUENCE [LARGE SCALE GENOMIC DNA]</scope>
</reference>
<accession>A0A4Y2J546</accession>
<dbReference type="Proteomes" id="UP000499080">
    <property type="component" value="Unassembled WGS sequence"/>
</dbReference>
<dbReference type="EMBL" id="BGPR01003148">
    <property type="protein sequence ID" value="GBM84296.1"/>
    <property type="molecule type" value="Genomic_DNA"/>
</dbReference>
<keyword evidence="3" id="KW-1185">Reference proteome</keyword>
<sequence>MLHLIVDVVPVAVLQALPSPIVSSTEYLIFHALLSETHEGNKNDSSALLTFNGGVHDDVHGDDDAHDDVRGDDDAHDGARDDGGGHGDGGDDVHDGGDGHDDGGGHGGVRGDGGGHDDARGDGDDGLLNCQRTGMWHTCTATQCRGQLRKLLRVSEKLKHYPSVS</sequence>
<evidence type="ECO:0000313" key="2">
    <source>
        <dbReference type="EMBL" id="GBM84296.1"/>
    </source>
</evidence>